<evidence type="ECO:0000313" key="4">
    <source>
        <dbReference type="Proteomes" id="UP001141619"/>
    </source>
</evidence>
<dbReference type="Pfam" id="PF03061">
    <property type="entry name" value="4HBT"/>
    <property type="match status" value="1"/>
</dbReference>
<dbReference type="InterPro" id="IPR029069">
    <property type="entry name" value="HotDog_dom_sf"/>
</dbReference>
<dbReference type="Proteomes" id="UP001141619">
    <property type="component" value="Unassembled WGS sequence"/>
</dbReference>
<dbReference type="Gene3D" id="3.10.129.10">
    <property type="entry name" value="Hotdog Thioesterase"/>
    <property type="match status" value="1"/>
</dbReference>
<proteinExistence type="predicted"/>
<evidence type="ECO:0000256" key="1">
    <source>
        <dbReference type="ARBA" id="ARBA00022801"/>
    </source>
</evidence>
<dbReference type="CDD" id="cd03443">
    <property type="entry name" value="PaaI_thioesterase"/>
    <property type="match status" value="1"/>
</dbReference>
<organism evidence="3 4">
    <name type="scientific">Govanella unica</name>
    <dbReference type="NCBI Taxonomy" id="2975056"/>
    <lineage>
        <taxon>Bacteria</taxon>
        <taxon>Pseudomonadati</taxon>
        <taxon>Pseudomonadota</taxon>
        <taxon>Alphaproteobacteria</taxon>
        <taxon>Emcibacterales</taxon>
        <taxon>Govanellaceae</taxon>
        <taxon>Govanella</taxon>
    </lineage>
</organism>
<sequence length="155" mass="16793">MPQTPAYISVETLRDLDGLDFLRGIMAGQYPVPPIATLLGFELSEVEDGRVVFSGIPTLAHYNPLGSVHGGYFATLLDSCMACAVQSKLKAGYGYTTLEFKINLVRAMTEKTGRIYAEGRSLHTGRQVATSEGILRDEAGRIYAHGTTTCLVFSV</sequence>
<dbReference type="InterPro" id="IPR006683">
    <property type="entry name" value="Thioestr_dom"/>
</dbReference>
<evidence type="ECO:0000313" key="3">
    <source>
        <dbReference type="EMBL" id="MDA5194593.1"/>
    </source>
</evidence>
<dbReference type="EMBL" id="JANWOI010000004">
    <property type="protein sequence ID" value="MDA5194593.1"/>
    <property type="molecule type" value="Genomic_DNA"/>
</dbReference>
<dbReference type="PANTHER" id="PTHR43240">
    <property type="entry name" value="1,4-DIHYDROXY-2-NAPHTHOYL-COA THIOESTERASE 1"/>
    <property type="match status" value="1"/>
</dbReference>
<reference evidence="3" key="2">
    <citation type="journal article" date="2023" name="Syst. Appl. Microbiol.">
        <title>Govania unica gen. nov., sp. nov., a rare biosphere bacterium that represents a novel family in the class Alphaproteobacteria.</title>
        <authorList>
            <person name="Vandamme P."/>
            <person name="Peeters C."/>
            <person name="Hettiarachchi A."/>
            <person name="Cnockaert M."/>
            <person name="Carlier A."/>
        </authorList>
    </citation>
    <scope>NUCLEOTIDE SEQUENCE</scope>
    <source>
        <strain evidence="3">LMG 31809</strain>
    </source>
</reference>
<accession>A0A9X3TZE7</accession>
<feature type="domain" description="Thioesterase" evidence="2">
    <location>
        <begin position="66"/>
        <end position="141"/>
    </location>
</feature>
<dbReference type="AlphaFoldDB" id="A0A9X3TZE7"/>
<comment type="caution">
    <text evidence="3">The sequence shown here is derived from an EMBL/GenBank/DDBJ whole genome shotgun (WGS) entry which is preliminary data.</text>
</comment>
<dbReference type="GO" id="GO:0005829">
    <property type="term" value="C:cytosol"/>
    <property type="evidence" value="ECO:0007669"/>
    <property type="project" value="TreeGrafter"/>
</dbReference>
<dbReference type="NCBIfam" id="TIGR00369">
    <property type="entry name" value="unchar_dom_1"/>
    <property type="match status" value="1"/>
</dbReference>
<name>A0A9X3TZE7_9PROT</name>
<gene>
    <name evidence="3" type="ORF">NYP16_11595</name>
</gene>
<reference evidence="3" key="1">
    <citation type="submission" date="2022-08" db="EMBL/GenBank/DDBJ databases">
        <authorList>
            <person name="Vandamme P."/>
            <person name="Hettiarachchi A."/>
            <person name="Peeters C."/>
            <person name="Cnockaert M."/>
            <person name="Carlier A."/>
        </authorList>
    </citation>
    <scope>NUCLEOTIDE SEQUENCE</scope>
    <source>
        <strain evidence="3">LMG 31809</strain>
    </source>
</reference>
<keyword evidence="1" id="KW-0378">Hydrolase</keyword>
<evidence type="ECO:0000259" key="2">
    <source>
        <dbReference type="Pfam" id="PF03061"/>
    </source>
</evidence>
<dbReference type="SUPFAM" id="SSF54637">
    <property type="entry name" value="Thioesterase/thiol ester dehydrase-isomerase"/>
    <property type="match status" value="1"/>
</dbReference>
<dbReference type="PANTHER" id="PTHR43240:SF1">
    <property type="entry name" value="BLR5584 PROTEIN"/>
    <property type="match status" value="1"/>
</dbReference>
<keyword evidence="4" id="KW-1185">Reference proteome</keyword>
<dbReference type="GO" id="GO:0061522">
    <property type="term" value="F:1,4-dihydroxy-2-naphthoyl-CoA thioesterase activity"/>
    <property type="evidence" value="ECO:0007669"/>
    <property type="project" value="TreeGrafter"/>
</dbReference>
<dbReference type="RefSeq" id="WP_274944299.1">
    <property type="nucleotide sequence ID" value="NZ_JANWOI010000004.1"/>
</dbReference>
<dbReference type="InterPro" id="IPR003736">
    <property type="entry name" value="PAAI_dom"/>
</dbReference>
<protein>
    <submittedName>
        <fullName evidence="3">PaaI family thioesterase</fullName>
    </submittedName>
</protein>